<proteinExistence type="inferred from homology"/>
<dbReference type="PANTHER" id="PTHR31154:SF4">
    <property type="entry name" value="MEMBRANE TRANSPORTER PROTEIN"/>
    <property type="match status" value="1"/>
</dbReference>
<keyword evidence="5 6" id="KW-0472">Membrane</keyword>
<dbReference type="InterPro" id="IPR002781">
    <property type="entry name" value="TM_pro_TauE-like"/>
</dbReference>
<comment type="subcellular location">
    <subcellularLocation>
        <location evidence="6">Cell membrane</location>
        <topology evidence="6">Multi-pass membrane protein</topology>
    </subcellularLocation>
    <subcellularLocation>
        <location evidence="1">Membrane</location>
        <topology evidence="1">Multi-pass membrane protein</topology>
    </subcellularLocation>
</comment>
<keyword evidence="6" id="KW-1003">Cell membrane</keyword>
<evidence type="ECO:0000313" key="7">
    <source>
        <dbReference type="EMBL" id="PZN83999.1"/>
    </source>
</evidence>
<dbReference type="AlphaFoldDB" id="A0A2W4RRC4"/>
<sequence>MLSNRTLVFLIPPLVWLGWYFLPDHPPFSALAKHWQITLTMAFGSFIGGATSEAGGAVAFPVFTKLLAIPPAQAKLFSLATQSIGMGSGFLTILLLRIRVEWRAVAWVVLGSVPMLPVGFSLSALLPSSVVRILFTVVQCSFALALWWHNLDPDRDRHDGLPCFNALEKGILLAFGMIGGLVSGLLGSGLEIIVFSVLVLLFRMCEKAATPTVIVMMVLTSWSGFAMIVGAGQFVPPVNEYWLAAIPIVVVGAPLGVYVCSHMSRMLVVRTLILLILMELASSLVLIPLSREIAAGSTALFLGFSCVYYLMYRSRRYV</sequence>
<name>A0A2W4RRC4_9GAMM</name>
<feature type="transmembrane region" description="Helical" evidence="6">
    <location>
        <begin position="42"/>
        <end position="64"/>
    </location>
</feature>
<comment type="caution">
    <text evidence="7">The sequence shown here is derived from an EMBL/GenBank/DDBJ whole genome shotgun (WGS) entry which is preliminary data.</text>
</comment>
<feature type="transmembrane region" description="Helical" evidence="6">
    <location>
        <begin position="213"/>
        <end position="235"/>
    </location>
</feature>
<feature type="transmembrane region" description="Helical" evidence="6">
    <location>
        <begin position="133"/>
        <end position="151"/>
    </location>
</feature>
<evidence type="ECO:0000256" key="2">
    <source>
        <dbReference type="ARBA" id="ARBA00009142"/>
    </source>
</evidence>
<evidence type="ECO:0000256" key="3">
    <source>
        <dbReference type="ARBA" id="ARBA00022692"/>
    </source>
</evidence>
<protein>
    <recommendedName>
        <fullName evidence="6">Probable membrane transporter protein</fullName>
    </recommendedName>
</protein>
<keyword evidence="4 6" id="KW-1133">Transmembrane helix</keyword>
<feature type="transmembrane region" description="Helical" evidence="6">
    <location>
        <begin position="104"/>
        <end position="126"/>
    </location>
</feature>
<reference evidence="7 8" key="1">
    <citation type="journal article" date="2018" name="Aquat. Microb. Ecol.">
        <title>Gammaproteobacterial methanotrophs dominate.</title>
        <authorList>
            <person name="Rissanen A.J."/>
            <person name="Saarenheimo J."/>
            <person name="Tiirola M."/>
            <person name="Peura S."/>
            <person name="Aalto S.L."/>
            <person name="Karvinen A."/>
            <person name="Nykanen H."/>
        </authorList>
    </citation>
    <scope>NUCLEOTIDE SEQUENCE [LARGE SCALE GENOMIC DNA]</scope>
    <source>
        <strain evidence="7">AMbin10</strain>
    </source>
</reference>
<feature type="transmembrane region" description="Helical" evidence="6">
    <location>
        <begin position="171"/>
        <end position="201"/>
    </location>
</feature>
<gene>
    <name evidence="7" type="ORF">DM484_03445</name>
</gene>
<evidence type="ECO:0000256" key="5">
    <source>
        <dbReference type="ARBA" id="ARBA00023136"/>
    </source>
</evidence>
<dbReference type="GO" id="GO:0005886">
    <property type="term" value="C:plasma membrane"/>
    <property type="evidence" value="ECO:0007669"/>
    <property type="project" value="UniProtKB-SubCell"/>
</dbReference>
<evidence type="ECO:0000256" key="6">
    <source>
        <dbReference type="RuleBase" id="RU363041"/>
    </source>
</evidence>
<evidence type="ECO:0000256" key="1">
    <source>
        <dbReference type="ARBA" id="ARBA00004141"/>
    </source>
</evidence>
<feature type="transmembrane region" description="Helical" evidence="6">
    <location>
        <begin position="267"/>
        <end position="287"/>
    </location>
</feature>
<feature type="transmembrane region" description="Helical" evidence="6">
    <location>
        <begin position="241"/>
        <end position="260"/>
    </location>
</feature>
<keyword evidence="3 6" id="KW-0812">Transmembrane</keyword>
<feature type="transmembrane region" description="Helical" evidence="6">
    <location>
        <begin position="7"/>
        <end position="22"/>
    </location>
</feature>
<comment type="caution">
    <text evidence="6">Lacks conserved residue(s) required for the propagation of feature annotation.</text>
</comment>
<organism evidence="7 8">
    <name type="scientific">Candidatus Methylumidiphilus alinenensis</name>
    <dbReference type="NCBI Taxonomy" id="2202197"/>
    <lineage>
        <taxon>Bacteria</taxon>
        <taxon>Pseudomonadati</taxon>
        <taxon>Pseudomonadota</taxon>
        <taxon>Gammaproteobacteria</taxon>
        <taxon>Methylococcales</taxon>
        <taxon>Candidatus Methylumidiphilus</taxon>
    </lineage>
</organism>
<dbReference type="Pfam" id="PF01925">
    <property type="entry name" value="TauE"/>
    <property type="match status" value="1"/>
</dbReference>
<dbReference type="Proteomes" id="UP000249396">
    <property type="component" value="Unassembled WGS sequence"/>
</dbReference>
<comment type="similarity">
    <text evidence="2 6">Belongs to the 4-toluene sulfonate uptake permease (TSUP) (TC 2.A.102) family.</text>
</comment>
<feature type="transmembrane region" description="Helical" evidence="6">
    <location>
        <begin position="293"/>
        <end position="312"/>
    </location>
</feature>
<dbReference type="PANTHER" id="PTHR31154">
    <property type="entry name" value="MEMBRANE TRANSPORTER PROTEIN"/>
    <property type="match status" value="1"/>
</dbReference>
<feature type="transmembrane region" description="Helical" evidence="6">
    <location>
        <begin position="76"/>
        <end position="98"/>
    </location>
</feature>
<evidence type="ECO:0000313" key="8">
    <source>
        <dbReference type="Proteomes" id="UP000249396"/>
    </source>
</evidence>
<dbReference type="EMBL" id="QJPH01000168">
    <property type="protein sequence ID" value="PZN83999.1"/>
    <property type="molecule type" value="Genomic_DNA"/>
</dbReference>
<evidence type="ECO:0000256" key="4">
    <source>
        <dbReference type="ARBA" id="ARBA00022989"/>
    </source>
</evidence>
<accession>A0A2W4RRC4</accession>